<dbReference type="PANTHER" id="PTHR33103">
    <property type="entry name" value="OS01G0153900 PROTEIN"/>
    <property type="match status" value="1"/>
</dbReference>
<accession>A0ABM0N8A5</accession>
<dbReference type="GeneID" id="103321014"/>
<gene>
    <name evidence="2" type="primary">LOC103321014</name>
</gene>
<organism evidence="1 2">
    <name type="scientific">Prunus mume</name>
    <name type="common">Japanese apricot</name>
    <name type="synonym">Armeniaca mume</name>
    <dbReference type="NCBI Taxonomy" id="102107"/>
    <lineage>
        <taxon>Eukaryota</taxon>
        <taxon>Viridiplantae</taxon>
        <taxon>Streptophyta</taxon>
        <taxon>Embryophyta</taxon>
        <taxon>Tracheophyta</taxon>
        <taxon>Spermatophyta</taxon>
        <taxon>Magnoliopsida</taxon>
        <taxon>eudicotyledons</taxon>
        <taxon>Gunneridae</taxon>
        <taxon>Pentapetalae</taxon>
        <taxon>rosids</taxon>
        <taxon>fabids</taxon>
        <taxon>Rosales</taxon>
        <taxon>Rosaceae</taxon>
        <taxon>Amygdaloideae</taxon>
        <taxon>Amygdaleae</taxon>
        <taxon>Prunus</taxon>
    </lineage>
</organism>
<dbReference type="InterPro" id="IPR007750">
    <property type="entry name" value="DUF674"/>
</dbReference>
<reference evidence="1" key="1">
    <citation type="journal article" date="2012" name="Nat. Commun.">
        <title>The genome of Prunus mume.</title>
        <authorList>
            <person name="Zhang Q."/>
            <person name="Chen W."/>
            <person name="Sun L."/>
            <person name="Zhao F."/>
            <person name="Huang B."/>
            <person name="Yang W."/>
            <person name="Tao Y."/>
            <person name="Wang J."/>
            <person name="Yuan Z."/>
            <person name="Fan G."/>
            <person name="Xing Z."/>
            <person name="Han C."/>
            <person name="Pan H."/>
            <person name="Zhong X."/>
            <person name="Shi W."/>
            <person name="Liang X."/>
            <person name="Du D."/>
            <person name="Sun F."/>
            <person name="Xu Z."/>
            <person name="Hao R."/>
            <person name="Lv T."/>
            <person name="Lv Y."/>
            <person name="Zheng Z."/>
            <person name="Sun M."/>
            <person name="Luo L."/>
            <person name="Cai M."/>
            <person name="Gao Y."/>
            <person name="Wang J."/>
            <person name="Yin Y."/>
            <person name="Xu X."/>
            <person name="Cheng T."/>
            <person name="Wang J."/>
        </authorList>
    </citation>
    <scope>NUCLEOTIDE SEQUENCE [LARGE SCALE GENOMIC DNA]</scope>
</reference>
<dbReference type="Pfam" id="PF05056">
    <property type="entry name" value="DUF674"/>
    <property type="match status" value="1"/>
</dbReference>
<evidence type="ECO:0000313" key="1">
    <source>
        <dbReference type="Proteomes" id="UP000694861"/>
    </source>
</evidence>
<dbReference type="RefSeq" id="XP_008220983.1">
    <property type="nucleotide sequence ID" value="XM_008222761.1"/>
</dbReference>
<dbReference type="Proteomes" id="UP000694861">
    <property type="component" value="Linkage group LG1"/>
</dbReference>
<evidence type="ECO:0000313" key="2">
    <source>
        <dbReference type="RefSeq" id="XP_008220983.1"/>
    </source>
</evidence>
<protein>
    <submittedName>
        <fullName evidence="2">Uncharacterized protein LOC103321014</fullName>
    </submittedName>
</protein>
<name>A0ABM0N8A5_PRUMU</name>
<dbReference type="PANTHER" id="PTHR33103:SF27">
    <property type="entry name" value="OS04G0594700 PROTEIN"/>
    <property type="match status" value="1"/>
</dbReference>
<sequence>MTFDTVIDSGGNKRLGDDDDRKQLTALYFLTLSVAYKTVKNIISLKAVVDKGSNKIIFVESDKDFIDVLLSFLTIPMGTIVRRDTKHSVSRCMNNLSASVWVLFQTEACKEMLLCPHNGAESHCENLKLKIDNDEPTGYFLYHSWQCTFENKSISHYKGVLCQCGRCMDRSAHFQFHPLLSKVGEIFVKESASFIITDDLRVMSPLSVASNPVFTKLGAMNENSTTEQKTLNIGAHEYQRPLSETLLKLDPVPIPNPNLRLDQLILTSIESLLLGDIMDEEEEEKIVVKLTVSVSMDIVCYAEAGEDFVNLLLSFLTVPLGFILKHLRDASFKGCIDQLYNSVKDLDEQHLKSNYHKEILLSPKIYPGFCYENCLLGMEDGPVASYLYAYWKDDERRLKDILTTDAALIPSNAVTVPHKLKHDKSPQGYLKGSTVFMVTDDLFITPMPLAFMNSIHLRYL</sequence>
<proteinExistence type="predicted"/>
<reference evidence="2" key="2">
    <citation type="submission" date="2025-08" db="UniProtKB">
        <authorList>
            <consortium name="RefSeq"/>
        </authorList>
    </citation>
    <scope>IDENTIFICATION</scope>
</reference>
<keyword evidence="1" id="KW-1185">Reference proteome</keyword>